<feature type="region of interest" description="Disordered" evidence="1">
    <location>
        <begin position="408"/>
        <end position="430"/>
    </location>
</feature>
<keyword evidence="3" id="KW-1185">Reference proteome</keyword>
<evidence type="ECO:0000313" key="3">
    <source>
        <dbReference type="Proteomes" id="UP000298327"/>
    </source>
</evidence>
<name>A0A4Y9Y315_9AGAM</name>
<dbReference type="EMBL" id="SEOQ01000800">
    <property type="protein sequence ID" value="TFY56775.1"/>
    <property type="molecule type" value="Genomic_DNA"/>
</dbReference>
<feature type="region of interest" description="Disordered" evidence="1">
    <location>
        <begin position="242"/>
        <end position="322"/>
    </location>
</feature>
<feature type="compositionally biased region" description="Pro residues" evidence="1">
    <location>
        <begin position="280"/>
        <end position="294"/>
    </location>
</feature>
<dbReference type="Proteomes" id="UP000298327">
    <property type="component" value="Unassembled WGS sequence"/>
</dbReference>
<feature type="compositionally biased region" description="Basic and acidic residues" evidence="1">
    <location>
        <begin position="409"/>
        <end position="430"/>
    </location>
</feature>
<protein>
    <submittedName>
        <fullName evidence="2">Uncharacterized protein</fullName>
    </submittedName>
</protein>
<comment type="caution">
    <text evidence="2">The sequence shown here is derived from an EMBL/GenBank/DDBJ whole genome shotgun (WGS) entry which is preliminary data.</text>
</comment>
<organism evidence="2 3">
    <name type="scientific">Dentipellis fragilis</name>
    <dbReference type="NCBI Taxonomy" id="205917"/>
    <lineage>
        <taxon>Eukaryota</taxon>
        <taxon>Fungi</taxon>
        <taxon>Dikarya</taxon>
        <taxon>Basidiomycota</taxon>
        <taxon>Agaricomycotina</taxon>
        <taxon>Agaricomycetes</taxon>
        <taxon>Russulales</taxon>
        <taxon>Hericiaceae</taxon>
        <taxon>Dentipellis</taxon>
    </lineage>
</organism>
<reference evidence="2 3" key="1">
    <citation type="submission" date="2019-02" db="EMBL/GenBank/DDBJ databases">
        <title>Genome sequencing of the rare red list fungi Dentipellis fragilis.</title>
        <authorList>
            <person name="Buettner E."/>
            <person name="Kellner H."/>
        </authorList>
    </citation>
    <scope>NUCLEOTIDE SEQUENCE [LARGE SCALE GENOMIC DNA]</scope>
    <source>
        <strain evidence="2 3">DSM 105465</strain>
    </source>
</reference>
<feature type="compositionally biased region" description="Low complexity" evidence="1">
    <location>
        <begin position="248"/>
        <end position="279"/>
    </location>
</feature>
<dbReference type="OrthoDB" id="3351042at2759"/>
<evidence type="ECO:0000256" key="1">
    <source>
        <dbReference type="SAM" id="MobiDB-lite"/>
    </source>
</evidence>
<gene>
    <name evidence="2" type="ORF">EVG20_g8798</name>
</gene>
<evidence type="ECO:0000313" key="2">
    <source>
        <dbReference type="EMBL" id="TFY56775.1"/>
    </source>
</evidence>
<dbReference type="AlphaFoldDB" id="A0A4Y9Y315"/>
<proteinExistence type="predicted"/>
<dbReference type="STRING" id="205917.A0A4Y9Y315"/>
<accession>A0A4Y9Y315</accession>
<sequence>MGNSSEASALGPIDPSSVHLGEEEKNAPWIVRKLVGWGDSSPFLLPCVRFRDLVVHTVIAATGGMAAVAAPVMGPVSDVIVNAVGDSILVEVGMHAGFKLSVEAANDLVFDKPIKNIIPAYDKMLESTHVKTILITLKYKHTLEDASLGFYRSSLHQDNSLFASVMDYLAVEKGWFNPYLFASGRRPIIPRSMRPDVIFCHGPFLSAKRFRLLIAHRVQLGDYKIGQTLLAESASVITLAHAPPPETATPARRAQHPPTTLSLSNLPTLSNMFARSRTPSPEPTLTPLPAPPDPAAHGDPRRRAQAAPQVVDDERAPERERDVLPAAERLPAIVVPVKVGAPLVAWDGLTLEQLWKVPLPQDGDAEPKPAAADKYEGIVSVFFEYLDMCVDWSRAVLPEIQVNLEDGDEEKKAAGAKDGEERTPEEEKKDALRTALRLLVAGAIRSGQSKVVKDEVDKERSGIAMWRIP</sequence>
<feature type="compositionally biased region" description="Basic and acidic residues" evidence="1">
    <location>
        <begin position="312"/>
        <end position="322"/>
    </location>
</feature>